<sequence>MINFGQRIAVGVSGGKDSLVLLYILKKVSKNNNNDIIAITIDEGIEGYRDESLTIVKNFCNKLGVPSKIFSYKELFGSSMDEAIVKRPSKTVSSCSICGTFRRRALDVAALSVQSDIIATAHNLDDHLQTFMINLFSGDVGRIGWMYPRPIEYQNGLKKIKPLVELYENEIVFYAFHMGIEFQADECPYMNESIRSDFRVFFNDLEKIHPGIKYNCFNSMNKLSKIIKNSSNGKQIQNACLNCGGISVDEICSVCKTVLMLDMSKKKLKN</sequence>
<dbReference type="PIRSF" id="PIRSF004976">
    <property type="entry name" value="ATPase_YdaO"/>
    <property type="match status" value="1"/>
</dbReference>
<name>A0A557SXY9_9ARCH</name>
<keyword evidence="4" id="KW-1185">Reference proteome</keyword>
<dbReference type="InterPro" id="IPR000541">
    <property type="entry name" value="Ncs6/Tuc1/Ctu1"/>
</dbReference>
<reference evidence="3 4" key="1">
    <citation type="journal article" date="2019" name="Front. Microbiol.">
        <title>Ammonia Oxidation by the Arctic Terrestrial Thaumarchaeote Candidatus Nitrosocosmicus arcticus Is Stimulated by Increasing Temperatures.</title>
        <authorList>
            <person name="Alves R.J.E."/>
            <person name="Kerou M."/>
            <person name="Zappe A."/>
            <person name="Bittner R."/>
            <person name="Abby S.S."/>
            <person name="Schmidt H.A."/>
            <person name="Pfeifer K."/>
            <person name="Schleper C."/>
        </authorList>
    </citation>
    <scope>NUCLEOTIDE SEQUENCE [LARGE SCALE GENOMIC DNA]</scope>
    <source>
        <strain evidence="3 4">Kfb</strain>
    </source>
</reference>
<dbReference type="NCBIfam" id="TIGR00269">
    <property type="entry name" value="TIGR00269 family protein"/>
    <property type="match status" value="1"/>
</dbReference>
<dbReference type="GO" id="GO:0000049">
    <property type="term" value="F:tRNA binding"/>
    <property type="evidence" value="ECO:0007669"/>
    <property type="project" value="InterPro"/>
</dbReference>
<evidence type="ECO:0000256" key="1">
    <source>
        <dbReference type="ARBA" id="ARBA00022679"/>
    </source>
</evidence>
<dbReference type="EMBL" id="VOAH01000003">
    <property type="protein sequence ID" value="TVP41465.1"/>
    <property type="molecule type" value="Genomic_DNA"/>
</dbReference>
<dbReference type="AlphaFoldDB" id="A0A557SXY9"/>
<dbReference type="InterPro" id="IPR035107">
    <property type="entry name" value="tRNA_thiolation_TtcA_Ctu1"/>
</dbReference>
<dbReference type="PANTHER" id="PTHR11807">
    <property type="entry name" value="ATPASES OF THE PP SUPERFAMILY-RELATED"/>
    <property type="match status" value="1"/>
</dbReference>
<proteinExistence type="predicted"/>
<dbReference type="InterPro" id="IPR011063">
    <property type="entry name" value="TilS/TtcA_N"/>
</dbReference>
<dbReference type="GO" id="GO:0016740">
    <property type="term" value="F:transferase activity"/>
    <property type="evidence" value="ECO:0007669"/>
    <property type="project" value="UniProtKB-KW"/>
</dbReference>
<evidence type="ECO:0000313" key="3">
    <source>
        <dbReference type="EMBL" id="TVP41465.1"/>
    </source>
</evidence>
<dbReference type="InterPro" id="IPR014729">
    <property type="entry name" value="Rossmann-like_a/b/a_fold"/>
</dbReference>
<dbReference type="Gene3D" id="3.40.50.620">
    <property type="entry name" value="HUPs"/>
    <property type="match status" value="1"/>
</dbReference>
<feature type="domain" description="tRNA(Ile)-lysidine/2-thiocytidine synthase N-terminal" evidence="2">
    <location>
        <begin position="8"/>
        <end position="199"/>
    </location>
</feature>
<accession>A0A557SXY9</accession>
<gene>
    <name evidence="3" type="ORF">NARC_30180</name>
</gene>
<evidence type="ECO:0000313" key="4">
    <source>
        <dbReference type="Proteomes" id="UP000315289"/>
    </source>
</evidence>
<protein>
    <submittedName>
        <fullName evidence="3">Putative ATPase PP-loop superfamily</fullName>
    </submittedName>
</protein>
<dbReference type="Pfam" id="PF01171">
    <property type="entry name" value="ATP_bind_3"/>
    <property type="match status" value="1"/>
</dbReference>
<dbReference type="SUPFAM" id="SSF52402">
    <property type="entry name" value="Adenine nucleotide alpha hydrolases-like"/>
    <property type="match status" value="1"/>
</dbReference>
<organism evidence="3 4">
    <name type="scientific">Candidatus Nitrosocosmicus arcticus</name>
    <dbReference type="NCBI Taxonomy" id="2035267"/>
    <lineage>
        <taxon>Archaea</taxon>
        <taxon>Nitrososphaerota</taxon>
        <taxon>Nitrososphaeria</taxon>
        <taxon>Nitrososphaerales</taxon>
        <taxon>Nitrososphaeraceae</taxon>
        <taxon>Candidatus Nitrosocosmicus</taxon>
    </lineage>
</organism>
<evidence type="ECO:0000259" key="2">
    <source>
        <dbReference type="Pfam" id="PF01171"/>
    </source>
</evidence>
<dbReference type="Proteomes" id="UP000315289">
    <property type="component" value="Unassembled WGS sequence"/>
</dbReference>
<keyword evidence="1" id="KW-0808">Transferase</keyword>
<dbReference type="GO" id="GO:0002144">
    <property type="term" value="C:cytosolic tRNA wobble base thiouridylase complex"/>
    <property type="evidence" value="ECO:0007669"/>
    <property type="project" value="TreeGrafter"/>
</dbReference>
<dbReference type="PANTHER" id="PTHR11807:SF12">
    <property type="entry name" value="CYTOPLASMIC TRNA 2-THIOLATION PROTEIN 1"/>
    <property type="match status" value="1"/>
</dbReference>
<dbReference type="GO" id="GO:0002143">
    <property type="term" value="P:tRNA wobble position uridine thiolation"/>
    <property type="evidence" value="ECO:0007669"/>
    <property type="project" value="TreeGrafter"/>
</dbReference>
<comment type="caution">
    <text evidence="3">The sequence shown here is derived from an EMBL/GenBank/DDBJ whole genome shotgun (WGS) entry which is preliminary data.</text>
</comment>